<dbReference type="RefSeq" id="XP_040655279.1">
    <property type="nucleotide sequence ID" value="XM_040805175.1"/>
</dbReference>
<comment type="caution">
    <text evidence="2">The sequence shown here is derived from an EMBL/GenBank/DDBJ whole genome shotgun (WGS) entry which is preliminary data.</text>
</comment>
<gene>
    <name evidence="2" type="ORF">DCS_07892</name>
</gene>
<dbReference type="PANTHER" id="PTHR34693:SF1">
    <property type="entry name" value="PROTEIN PAR32"/>
    <property type="match status" value="1"/>
</dbReference>
<organism evidence="2 3">
    <name type="scientific">Drechmeria coniospora</name>
    <name type="common">Nematophagous fungus</name>
    <name type="synonym">Meria coniospora</name>
    <dbReference type="NCBI Taxonomy" id="98403"/>
    <lineage>
        <taxon>Eukaryota</taxon>
        <taxon>Fungi</taxon>
        <taxon>Dikarya</taxon>
        <taxon>Ascomycota</taxon>
        <taxon>Pezizomycotina</taxon>
        <taxon>Sordariomycetes</taxon>
        <taxon>Hypocreomycetidae</taxon>
        <taxon>Hypocreales</taxon>
        <taxon>Ophiocordycipitaceae</taxon>
        <taxon>Drechmeria</taxon>
    </lineage>
</organism>
<keyword evidence="3" id="KW-1185">Reference proteome</keyword>
<dbReference type="InParanoid" id="A0A151GFP7"/>
<accession>A0A151GFP7</accession>
<name>A0A151GFP7_DRECN</name>
<feature type="region of interest" description="Disordered" evidence="1">
    <location>
        <begin position="1"/>
        <end position="171"/>
    </location>
</feature>
<feature type="compositionally biased region" description="Polar residues" evidence="1">
    <location>
        <begin position="157"/>
        <end position="167"/>
    </location>
</feature>
<protein>
    <submittedName>
        <fullName evidence="2">Uncharacterized protein</fullName>
    </submittedName>
</protein>
<dbReference type="OrthoDB" id="3063476at2759"/>
<evidence type="ECO:0000256" key="1">
    <source>
        <dbReference type="SAM" id="MobiDB-lite"/>
    </source>
</evidence>
<proteinExistence type="predicted"/>
<reference evidence="2 3" key="1">
    <citation type="journal article" date="2016" name="Sci. Rep.">
        <title>Insights into Adaptations to a Near-Obligate Nematode Endoparasitic Lifestyle from the Finished Genome of Drechmeria coniospora.</title>
        <authorList>
            <person name="Zhang L."/>
            <person name="Zhou Z."/>
            <person name="Guo Q."/>
            <person name="Fokkens L."/>
            <person name="Miskei M."/>
            <person name="Pocsi I."/>
            <person name="Zhang W."/>
            <person name="Chen M."/>
            <person name="Wang L."/>
            <person name="Sun Y."/>
            <person name="Donzelli B.G."/>
            <person name="Gibson D.M."/>
            <person name="Nelson D.R."/>
            <person name="Luo J.G."/>
            <person name="Rep M."/>
            <person name="Liu H."/>
            <person name="Yang S."/>
            <person name="Wang J."/>
            <person name="Krasnoff S.B."/>
            <person name="Xu Y."/>
            <person name="Molnar I."/>
            <person name="Lin M."/>
        </authorList>
    </citation>
    <scope>NUCLEOTIDE SEQUENCE [LARGE SCALE GENOMIC DNA]</scope>
    <source>
        <strain evidence="2 3">ARSEF 6962</strain>
    </source>
</reference>
<dbReference type="GeneID" id="63720535"/>
<feature type="compositionally biased region" description="Basic and acidic residues" evidence="1">
    <location>
        <begin position="97"/>
        <end position="108"/>
    </location>
</feature>
<dbReference type="Proteomes" id="UP000076580">
    <property type="component" value="Chromosome 03"/>
</dbReference>
<dbReference type="InterPro" id="IPR022024">
    <property type="entry name" value="DUF3602"/>
</dbReference>
<evidence type="ECO:0000313" key="2">
    <source>
        <dbReference type="EMBL" id="KYK55927.1"/>
    </source>
</evidence>
<dbReference type="EMBL" id="LAYC01000003">
    <property type="protein sequence ID" value="KYK55927.1"/>
    <property type="molecule type" value="Genomic_DNA"/>
</dbReference>
<dbReference type="PANTHER" id="PTHR34693">
    <property type="entry name" value="PROTEIN PAR32"/>
    <property type="match status" value="1"/>
</dbReference>
<dbReference type="AlphaFoldDB" id="A0A151GFP7"/>
<sequence>MACKPNMMPGAGSRKKIPEQQPANGIADDVSSHDEFEDVTTIPAAVSSKLSSRGRGGAGNMADARRSPMIKPSDLETPVLKTPLVTTGRGGTGNIVKNDDPHETRLRQDVGAIPRRYSTGTRSGGRGGAGNSFKETDGGSTSIPCQDKVIADDASTRRCTNPTSTEPESLAAKGKAWLFGKKV</sequence>
<evidence type="ECO:0000313" key="3">
    <source>
        <dbReference type="Proteomes" id="UP000076580"/>
    </source>
</evidence>
<dbReference type="Pfam" id="PF12223">
    <property type="entry name" value="DUF3602"/>
    <property type="match status" value="1"/>
</dbReference>
<dbReference type="InterPro" id="IPR053203">
    <property type="entry name" value="Cisplatin_resist-associated"/>
</dbReference>